<dbReference type="Proteomes" id="UP001235269">
    <property type="component" value="Unassembled WGS sequence"/>
</dbReference>
<dbReference type="InterPro" id="IPR017555">
    <property type="entry name" value="TriPribosyl-deP-CoA_syn"/>
</dbReference>
<comment type="function">
    <text evidence="5">Involved in the formation of 2-(5''-phosphoribosyl)-3'-dephosphocoenzyme-A, the prosthetic group of the acyl-carrier protein of the malonate decarboxylase.</text>
</comment>
<gene>
    <name evidence="5" type="primary">mdcB</name>
    <name evidence="6" type="ORF">QO005_001997</name>
</gene>
<dbReference type="PANTHER" id="PTHR30201:SF2">
    <property type="entry name" value="2-(5''-TRIPHOSPHORIBOSYL)-3'-DEPHOSPHOCOENZYME-A SYNTHASE"/>
    <property type="match status" value="1"/>
</dbReference>
<evidence type="ECO:0000256" key="5">
    <source>
        <dbReference type="HAMAP-Rule" id="MF_01883"/>
    </source>
</evidence>
<dbReference type="Gene3D" id="1.10.4200.10">
    <property type="entry name" value="Triphosphoribosyl-dephospho-CoA protein"/>
    <property type="match status" value="2"/>
</dbReference>
<sequence length="319" mass="33953">MTVLASNDPAGFDAAPAEKLASNAGHAAFCSFLGRLAIRALYHEVALYPKPGLVSPVDNGSHRDMTMETFMRSLFALRGYFPAVAAAGAQFRPLQDMQRLGIEAEARMMAATGGINTHRGAIFNLGLIAAAAAHRQARGKTLEADAVCHEIAALWGAEILASRPPLNQSNGLKAVANHGGTGAREQAATAYPVLRQAALPAYRQALSEGRTATEASLQALFAIMAVLNDTNILHRAGAEGLAVVQQESRAFLACGGIMARNGRERAIALHRQFCERRISPGGAADLLSCTLFLHGLECFKGKWEPVFRPGTRKNPLETS</sequence>
<accession>A0ABU0IBQ0</accession>
<evidence type="ECO:0000256" key="2">
    <source>
        <dbReference type="ARBA" id="ARBA00022679"/>
    </source>
</evidence>
<keyword evidence="3 5" id="KW-0547">Nucleotide-binding</keyword>
<proteinExistence type="inferred from homology"/>
<evidence type="ECO:0000256" key="1">
    <source>
        <dbReference type="ARBA" id="ARBA00001210"/>
    </source>
</evidence>
<dbReference type="PANTHER" id="PTHR30201">
    <property type="entry name" value="TRIPHOSPHORIBOSYL-DEPHOSPHO-COA SYNTHASE"/>
    <property type="match status" value="1"/>
</dbReference>
<protein>
    <recommendedName>
        <fullName evidence="5">Probable 2-(5''-triphosphoribosyl)-3'-dephosphocoenzyme-A synthase</fullName>
        <shortName evidence="5">2-(5''-triphosphoribosyl)-3'-dephospho-CoA synthase</shortName>
        <ecNumber evidence="5">2.4.2.52</ecNumber>
    </recommendedName>
</protein>
<dbReference type="EC" id="2.4.2.52" evidence="5"/>
<evidence type="ECO:0000256" key="4">
    <source>
        <dbReference type="ARBA" id="ARBA00022840"/>
    </source>
</evidence>
<dbReference type="InterPro" id="IPR002736">
    <property type="entry name" value="CitG"/>
</dbReference>
<name>A0ABU0IBQ0_9HYPH</name>
<dbReference type="Pfam" id="PF01874">
    <property type="entry name" value="CitG"/>
    <property type="match status" value="1"/>
</dbReference>
<keyword evidence="2 5" id="KW-0808">Transferase</keyword>
<dbReference type="GO" id="GO:0046917">
    <property type="term" value="F:triphosphoribosyl-dephospho-CoA synthase activity"/>
    <property type="evidence" value="ECO:0007669"/>
    <property type="project" value="UniProtKB-EC"/>
</dbReference>
<comment type="catalytic activity">
    <reaction evidence="1 5">
        <text>3'-dephospho-CoA + ATP = 2'-(5''-triphospho-alpha-D-ribosyl)-3'-dephospho-CoA + adenine</text>
        <dbReference type="Rhea" id="RHEA:15117"/>
        <dbReference type="ChEBI" id="CHEBI:16708"/>
        <dbReference type="ChEBI" id="CHEBI:30616"/>
        <dbReference type="ChEBI" id="CHEBI:57328"/>
        <dbReference type="ChEBI" id="CHEBI:61378"/>
        <dbReference type="EC" id="2.4.2.52"/>
    </reaction>
</comment>
<keyword evidence="6" id="KW-0328">Glycosyltransferase</keyword>
<evidence type="ECO:0000313" key="7">
    <source>
        <dbReference type="Proteomes" id="UP001235269"/>
    </source>
</evidence>
<dbReference type="EMBL" id="JAUSWH010000005">
    <property type="protein sequence ID" value="MDQ0455657.1"/>
    <property type="molecule type" value="Genomic_DNA"/>
</dbReference>
<evidence type="ECO:0000256" key="3">
    <source>
        <dbReference type="ARBA" id="ARBA00022741"/>
    </source>
</evidence>
<dbReference type="RefSeq" id="WP_307157849.1">
    <property type="nucleotide sequence ID" value="NZ_JAUSWH010000005.1"/>
</dbReference>
<comment type="similarity">
    <text evidence="5">Belongs to the CitG/MdcB family.</text>
</comment>
<dbReference type="GO" id="GO:0016757">
    <property type="term" value="F:glycosyltransferase activity"/>
    <property type="evidence" value="ECO:0007669"/>
    <property type="project" value="UniProtKB-KW"/>
</dbReference>
<evidence type="ECO:0000313" key="6">
    <source>
        <dbReference type="EMBL" id="MDQ0455657.1"/>
    </source>
</evidence>
<comment type="caution">
    <text evidence="6">The sequence shown here is derived from an EMBL/GenBank/DDBJ whole genome shotgun (WGS) entry which is preliminary data.</text>
</comment>
<keyword evidence="4 5" id="KW-0067">ATP-binding</keyword>
<keyword evidence="7" id="KW-1185">Reference proteome</keyword>
<dbReference type="NCBIfam" id="TIGR03132">
    <property type="entry name" value="malonate_mdcB"/>
    <property type="match status" value="1"/>
</dbReference>
<reference evidence="6 7" key="1">
    <citation type="submission" date="2023-07" db="EMBL/GenBank/DDBJ databases">
        <title>Genomic Encyclopedia of Type Strains, Phase IV (KMG-IV): sequencing the most valuable type-strain genomes for metagenomic binning, comparative biology and taxonomic classification.</title>
        <authorList>
            <person name="Goeker M."/>
        </authorList>
    </citation>
    <scope>NUCLEOTIDE SEQUENCE [LARGE SCALE GENOMIC DNA]</scope>
    <source>
        <strain evidence="6 7">DSM 100301</strain>
    </source>
</reference>
<organism evidence="6 7">
    <name type="scientific">Rhizobium paknamense</name>
    <dbReference type="NCBI Taxonomy" id="1206817"/>
    <lineage>
        <taxon>Bacteria</taxon>
        <taxon>Pseudomonadati</taxon>
        <taxon>Pseudomonadota</taxon>
        <taxon>Alphaproteobacteria</taxon>
        <taxon>Hyphomicrobiales</taxon>
        <taxon>Rhizobiaceae</taxon>
        <taxon>Rhizobium/Agrobacterium group</taxon>
        <taxon>Rhizobium</taxon>
    </lineage>
</organism>
<dbReference type="HAMAP" id="MF_01883">
    <property type="entry name" value="MdcB"/>
    <property type="match status" value="1"/>
</dbReference>